<keyword evidence="3" id="KW-1185">Reference proteome</keyword>
<dbReference type="EMBL" id="JAKJSC010000005">
    <property type="protein sequence ID" value="MDE5419754.1"/>
    <property type="molecule type" value="Genomic_DNA"/>
</dbReference>
<keyword evidence="2" id="KW-0560">Oxidoreductase</keyword>
<reference evidence="2 3" key="1">
    <citation type="submission" date="2022-01" db="EMBL/GenBank/DDBJ databases">
        <title>Labilibaculum sp. nov, a marine bacterium isolated from Antarctica.</title>
        <authorList>
            <person name="Dai W."/>
        </authorList>
    </citation>
    <scope>NUCLEOTIDE SEQUENCE [LARGE SCALE GENOMIC DNA]</scope>
    <source>
        <strain evidence="2 3">DW002</strain>
    </source>
</reference>
<dbReference type="InterPro" id="IPR007138">
    <property type="entry name" value="ABM_dom"/>
</dbReference>
<evidence type="ECO:0000313" key="3">
    <source>
        <dbReference type="Proteomes" id="UP001528920"/>
    </source>
</evidence>
<dbReference type="Gene3D" id="3.30.70.100">
    <property type="match status" value="1"/>
</dbReference>
<dbReference type="InterPro" id="IPR011008">
    <property type="entry name" value="Dimeric_a/b-barrel"/>
</dbReference>
<dbReference type="Pfam" id="PF03992">
    <property type="entry name" value="ABM"/>
    <property type="match status" value="1"/>
</dbReference>
<evidence type="ECO:0000313" key="2">
    <source>
        <dbReference type="EMBL" id="MDE5419754.1"/>
    </source>
</evidence>
<feature type="domain" description="ABM" evidence="1">
    <location>
        <begin position="2"/>
        <end position="91"/>
    </location>
</feature>
<dbReference type="GO" id="GO:0004497">
    <property type="term" value="F:monooxygenase activity"/>
    <property type="evidence" value="ECO:0007669"/>
    <property type="project" value="UniProtKB-KW"/>
</dbReference>
<name>A0ABT5VWG0_9BACT</name>
<comment type="caution">
    <text evidence="2">The sequence shown here is derived from an EMBL/GenBank/DDBJ whole genome shotgun (WGS) entry which is preliminary data.</text>
</comment>
<dbReference type="PROSITE" id="PS51725">
    <property type="entry name" value="ABM"/>
    <property type="match status" value="1"/>
</dbReference>
<protein>
    <submittedName>
        <fullName evidence="2">Antibiotic biosynthesis monooxygenase</fullName>
    </submittedName>
</protein>
<proteinExistence type="predicted"/>
<accession>A0ABT5VWG0</accession>
<dbReference type="SUPFAM" id="SSF54909">
    <property type="entry name" value="Dimeric alpha+beta barrel"/>
    <property type="match status" value="1"/>
</dbReference>
<organism evidence="2 3">
    <name type="scientific">Paralabilibaculum antarcticum</name>
    <dbReference type="NCBI Taxonomy" id="2912572"/>
    <lineage>
        <taxon>Bacteria</taxon>
        <taxon>Pseudomonadati</taxon>
        <taxon>Bacteroidota</taxon>
        <taxon>Bacteroidia</taxon>
        <taxon>Marinilabiliales</taxon>
        <taxon>Marinifilaceae</taxon>
        <taxon>Paralabilibaculum</taxon>
    </lineage>
</organism>
<keyword evidence="2" id="KW-0503">Monooxygenase</keyword>
<sequence length="93" mass="10980">MIVRFVKLEIAANHIKDFKQLTTEEKSDILAFDGCSHLEILQDISNPTVFFTVSHWTSENALNKYRESDFFQGNWQRVKLWFSEKPQAWSLTK</sequence>
<dbReference type="Proteomes" id="UP001528920">
    <property type="component" value="Unassembled WGS sequence"/>
</dbReference>
<dbReference type="RefSeq" id="WP_275111083.1">
    <property type="nucleotide sequence ID" value="NZ_JAKJSC010000005.1"/>
</dbReference>
<gene>
    <name evidence="2" type="ORF">L3049_17305</name>
</gene>
<evidence type="ECO:0000259" key="1">
    <source>
        <dbReference type="PROSITE" id="PS51725"/>
    </source>
</evidence>